<dbReference type="Gene3D" id="3.40.710.10">
    <property type="entry name" value="DD-peptidase/beta-lactamase superfamily"/>
    <property type="match status" value="1"/>
</dbReference>
<sequence>MRRFIVWLCAMVATTAFAQALPAWRTSTPEEQRLDAAAFENLDKDIEQELGDVQSLVVVLQGRTVYEYYRDGDPNALRDTQSVTKSALALLVGTALKRGQLSSLELPVVELMPEWRALNSAPRAQSITLRHLMAMTAGFAVDDRSGTAAPLTPTSAWARSIQTEPGQRFAYDNSGPPMVRAVLERVTGRPMADLVREQLVTPLEMRQPAYSRDGIASMRTVDMAKLGHLMLLDGTWAGAPLLPPGFVAQMVKPQSSGGPPAHLPYGLFWWVPSGSTFFASGYAGQLIWVHSPLGLVVAVTSTISPDSAHRGQALRLARGPVFQAAQRRLALPPK</sequence>
<comment type="caution">
    <text evidence="3">The sequence shown here is derived from an EMBL/GenBank/DDBJ whole genome shotgun (WGS) entry which is preliminary data.</text>
</comment>
<protein>
    <submittedName>
        <fullName evidence="3">CubicO group peptidase (Beta-lactamase class C family)</fullName>
    </submittedName>
</protein>
<dbReference type="PANTHER" id="PTHR43283">
    <property type="entry name" value="BETA-LACTAMASE-RELATED"/>
    <property type="match status" value="1"/>
</dbReference>
<gene>
    <name evidence="3" type="ORF">GGD71_005652</name>
</gene>
<organism evidence="3 4">
    <name type="scientific">Variovorax guangxiensis</name>
    <dbReference type="NCBI Taxonomy" id="1775474"/>
    <lineage>
        <taxon>Bacteria</taxon>
        <taxon>Pseudomonadati</taxon>
        <taxon>Pseudomonadota</taxon>
        <taxon>Betaproteobacteria</taxon>
        <taxon>Burkholderiales</taxon>
        <taxon>Comamonadaceae</taxon>
        <taxon>Variovorax</taxon>
    </lineage>
</organism>
<dbReference type="Proteomes" id="UP000524450">
    <property type="component" value="Unassembled WGS sequence"/>
</dbReference>
<dbReference type="RefSeq" id="WP_184641714.1">
    <property type="nucleotide sequence ID" value="NZ_JACIFZ010000009.1"/>
</dbReference>
<reference evidence="3 4" key="1">
    <citation type="submission" date="2020-08" db="EMBL/GenBank/DDBJ databases">
        <title>Genomic Encyclopedia of Type Strains, Phase IV (KMG-V): Genome sequencing to study the core and pangenomes of soil and plant-associated prokaryotes.</title>
        <authorList>
            <person name="Whitman W."/>
        </authorList>
    </citation>
    <scope>NUCLEOTIDE SEQUENCE [LARGE SCALE GENOMIC DNA]</scope>
    <source>
        <strain evidence="3 4">34/80</strain>
    </source>
</reference>
<proteinExistence type="predicted"/>
<evidence type="ECO:0000259" key="2">
    <source>
        <dbReference type="Pfam" id="PF00144"/>
    </source>
</evidence>
<dbReference type="SUPFAM" id="SSF56601">
    <property type="entry name" value="beta-lactamase/transpeptidase-like"/>
    <property type="match status" value="1"/>
</dbReference>
<dbReference type="InterPro" id="IPR001466">
    <property type="entry name" value="Beta-lactam-related"/>
</dbReference>
<evidence type="ECO:0000313" key="4">
    <source>
        <dbReference type="Proteomes" id="UP000524450"/>
    </source>
</evidence>
<dbReference type="InterPro" id="IPR050789">
    <property type="entry name" value="Diverse_Enzym_Activities"/>
</dbReference>
<evidence type="ECO:0000313" key="3">
    <source>
        <dbReference type="EMBL" id="MBB4224843.1"/>
    </source>
</evidence>
<accession>A0A840FS28</accession>
<dbReference type="InterPro" id="IPR012338">
    <property type="entry name" value="Beta-lactam/transpept-like"/>
</dbReference>
<name>A0A840FS28_9BURK</name>
<feature type="domain" description="Beta-lactamase-related" evidence="2">
    <location>
        <begin position="55"/>
        <end position="310"/>
    </location>
</feature>
<evidence type="ECO:0000256" key="1">
    <source>
        <dbReference type="SAM" id="SignalP"/>
    </source>
</evidence>
<dbReference type="AlphaFoldDB" id="A0A840FS28"/>
<dbReference type="EMBL" id="JACIFZ010000009">
    <property type="protein sequence ID" value="MBB4224843.1"/>
    <property type="molecule type" value="Genomic_DNA"/>
</dbReference>
<feature type="chain" id="PRO_5032641369" evidence="1">
    <location>
        <begin position="19"/>
        <end position="334"/>
    </location>
</feature>
<dbReference type="Pfam" id="PF00144">
    <property type="entry name" value="Beta-lactamase"/>
    <property type="match status" value="1"/>
</dbReference>
<keyword evidence="1" id="KW-0732">Signal</keyword>
<feature type="signal peptide" evidence="1">
    <location>
        <begin position="1"/>
        <end position="18"/>
    </location>
</feature>
<dbReference type="PANTHER" id="PTHR43283:SF7">
    <property type="entry name" value="BETA-LACTAMASE-RELATED DOMAIN-CONTAINING PROTEIN"/>
    <property type="match status" value="1"/>
</dbReference>